<dbReference type="InterPro" id="IPR001640">
    <property type="entry name" value="Lgt"/>
</dbReference>
<dbReference type="GO" id="GO:0008961">
    <property type="term" value="F:phosphatidylglycerol-prolipoprotein diacylglyceryl transferase activity"/>
    <property type="evidence" value="ECO:0007669"/>
    <property type="project" value="UniProtKB-UniRule"/>
</dbReference>
<evidence type="ECO:0000313" key="8">
    <source>
        <dbReference type="EMBL" id="TDL89373.1"/>
    </source>
</evidence>
<comment type="function">
    <text evidence="7">Catalyzes the transfer of the diacylglyceryl group from phosphatidylglycerol to the sulfhydryl group of the N-terminal cysteine of a prolipoprotein, the first step in the formation of mature lipoproteins.</text>
</comment>
<keyword evidence="8" id="KW-0449">Lipoprotein</keyword>
<accession>A0A4R6B3W8</accession>
<dbReference type="RefSeq" id="WP_133342186.1">
    <property type="nucleotide sequence ID" value="NZ_SMZO01000011.1"/>
</dbReference>
<gene>
    <name evidence="7" type="primary">lgt</name>
    <name evidence="8" type="ORF">E2L05_06905</name>
</gene>
<evidence type="ECO:0000256" key="4">
    <source>
        <dbReference type="ARBA" id="ARBA00022692"/>
    </source>
</evidence>
<dbReference type="PROSITE" id="PS01311">
    <property type="entry name" value="LGT"/>
    <property type="match status" value="1"/>
</dbReference>
<dbReference type="AlphaFoldDB" id="A0A4R6B3W8"/>
<dbReference type="HAMAP" id="MF_01147">
    <property type="entry name" value="Lgt"/>
    <property type="match status" value="1"/>
</dbReference>
<evidence type="ECO:0000256" key="7">
    <source>
        <dbReference type="HAMAP-Rule" id="MF_01147"/>
    </source>
</evidence>
<dbReference type="PANTHER" id="PTHR30589:SF0">
    <property type="entry name" value="PHOSPHATIDYLGLYCEROL--PROLIPOPROTEIN DIACYLGLYCERYL TRANSFERASE"/>
    <property type="match status" value="1"/>
</dbReference>
<feature type="transmembrane region" description="Helical" evidence="7">
    <location>
        <begin position="275"/>
        <end position="293"/>
    </location>
</feature>
<feature type="binding site" evidence="7">
    <location>
        <position position="152"/>
    </location>
    <ligand>
        <name>a 1,2-diacyl-sn-glycero-3-phospho-(1'-sn-glycerol)</name>
        <dbReference type="ChEBI" id="CHEBI:64716"/>
    </ligand>
</feature>
<sequence>MVYSIPFPDIGPELFSIELGGFTLALRWYALAYIAGLLIGLWIVRRVLARPELWPANTPPMSREQAEALLTWVVLGVVLGGRLGFVLLYQPGYYLSNPLEILKVWQGGMAFHGGLAGVIVAGALFCWHHRLRAAQVADAMALAAPTGLLLGRIANFINAELWGRPTTLPWGVVFPGDAAQTCPPGWDSPCARHPSQLYEAGLEGLLLGAVLVGLVFARGALKVPGQVTGVFLTGYGLARFTVEHFRQADAQFVTPDNPWGHVFRFGDAGITMGQLLSLPMVAAGLIVLGLALARRPA</sequence>
<dbReference type="GO" id="GO:0005886">
    <property type="term" value="C:plasma membrane"/>
    <property type="evidence" value="ECO:0007669"/>
    <property type="project" value="UniProtKB-SubCell"/>
</dbReference>
<keyword evidence="3 7" id="KW-0808">Transferase</keyword>
<proteinExistence type="inferred from homology"/>
<comment type="caution">
    <text evidence="8">The sequence shown here is derived from an EMBL/GenBank/DDBJ whole genome shotgun (WGS) entry which is preliminary data.</text>
</comment>
<evidence type="ECO:0000256" key="1">
    <source>
        <dbReference type="ARBA" id="ARBA00007150"/>
    </source>
</evidence>
<comment type="subcellular location">
    <subcellularLocation>
        <location evidence="7">Cell membrane</location>
        <topology evidence="7">Multi-pass membrane protein</topology>
    </subcellularLocation>
</comment>
<evidence type="ECO:0000256" key="6">
    <source>
        <dbReference type="ARBA" id="ARBA00023136"/>
    </source>
</evidence>
<feature type="transmembrane region" description="Helical" evidence="7">
    <location>
        <begin position="109"/>
        <end position="127"/>
    </location>
</feature>
<evidence type="ECO:0000313" key="9">
    <source>
        <dbReference type="Proteomes" id="UP000294562"/>
    </source>
</evidence>
<comment type="pathway">
    <text evidence="7">Protein modification; lipoprotein biosynthesis (diacylglyceryl transfer).</text>
</comment>
<keyword evidence="9" id="KW-1185">Reference proteome</keyword>
<feature type="transmembrane region" description="Helical" evidence="7">
    <location>
        <begin position="28"/>
        <end position="48"/>
    </location>
</feature>
<comment type="similarity">
    <text evidence="1 7">Belongs to the Lgt family.</text>
</comment>
<dbReference type="Proteomes" id="UP000294562">
    <property type="component" value="Unassembled WGS sequence"/>
</dbReference>
<protein>
    <recommendedName>
        <fullName evidence="7">Phosphatidylglycerol--prolipoprotein diacylglyceryl transferase</fullName>
        <ecNumber evidence="7">2.5.1.145</ecNumber>
    </recommendedName>
</protein>
<dbReference type="UniPathway" id="UPA00664"/>
<reference evidence="8 9" key="1">
    <citation type="submission" date="2019-03" db="EMBL/GenBank/DDBJ databases">
        <title>Rhodobacteraceae bacterium SM1902, a new member of the family Rhodobacteraceae isolated from Yantai.</title>
        <authorList>
            <person name="Sun Y."/>
        </authorList>
    </citation>
    <scope>NUCLEOTIDE SEQUENCE [LARGE SCALE GENOMIC DNA]</scope>
    <source>
        <strain evidence="8 9">SM1902</strain>
    </source>
</reference>
<keyword evidence="2 7" id="KW-1003">Cell membrane</keyword>
<keyword evidence="6 7" id="KW-0472">Membrane</keyword>
<dbReference type="OrthoDB" id="871140at2"/>
<dbReference type="GO" id="GO:0042158">
    <property type="term" value="P:lipoprotein biosynthetic process"/>
    <property type="evidence" value="ECO:0007669"/>
    <property type="project" value="UniProtKB-UniRule"/>
</dbReference>
<dbReference type="Pfam" id="PF01790">
    <property type="entry name" value="LGT"/>
    <property type="match status" value="1"/>
</dbReference>
<evidence type="ECO:0000256" key="2">
    <source>
        <dbReference type="ARBA" id="ARBA00022475"/>
    </source>
</evidence>
<name>A0A4R6B3W8_9RHOB</name>
<dbReference type="PANTHER" id="PTHR30589">
    <property type="entry name" value="PROLIPOPROTEIN DIACYLGLYCERYL TRANSFERASE"/>
    <property type="match status" value="1"/>
</dbReference>
<dbReference type="NCBIfam" id="TIGR00544">
    <property type="entry name" value="lgt"/>
    <property type="match status" value="1"/>
</dbReference>
<keyword evidence="5 7" id="KW-1133">Transmembrane helix</keyword>
<feature type="transmembrane region" description="Helical" evidence="7">
    <location>
        <begin position="202"/>
        <end position="221"/>
    </location>
</feature>
<feature type="transmembrane region" description="Helical" evidence="7">
    <location>
        <begin position="69"/>
        <end position="89"/>
    </location>
</feature>
<dbReference type="EC" id="2.5.1.145" evidence="7"/>
<dbReference type="EMBL" id="SMZO01000011">
    <property type="protein sequence ID" value="TDL89373.1"/>
    <property type="molecule type" value="Genomic_DNA"/>
</dbReference>
<keyword evidence="4 7" id="KW-0812">Transmembrane</keyword>
<evidence type="ECO:0000256" key="3">
    <source>
        <dbReference type="ARBA" id="ARBA00022679"/>
    </source>
</evidence>
<evidence type="ECO:0000256" key="5">
    <source>
        <dbReference type="ARBA" id="ARBA00022989"/>
    </source>
</evidence>
<comment type="catalytic activity">
    <reaction evidence="7">
        <text>L-cysteinyl-[prolipoprotein] + a 1,2-diacyl-sn-glycero-3-phospho-(1'-sn-glycerol) = an S-1,2-diacyl-sn-glyceryl-L-cysteinyl-[prolipoprotein] + sn-glycerol 1-phosphate + H(+)</text>
        <dbReference type="Rhea" id="RHEA:56712"/>
        <dbReference type="Rhea" id="RHEA-COMP:14679"/>
        <dbReference type="Rhea" id="RHEA-COMP:14680"/>
        <dbReference type="ChEBI" id="CHEBI:15378"/>
        <dbReference type="ChEBI" id="CHEBI:29950"/>
        <dbReference type="ChEBI" id="CHEBI:57685"/>
        <dbReference type="ChEBI" id="CHEBI:64716"/>
        <dbReference type="ChEBI" id="CHEBI:140658"/>
        <dbReference type="EC" id="2.5.1.145"/>
    </reaction>
</comment>
<organism evidence="8 9">
    <name type="scientific">Meridianimarinicoccus aquatilis</name>
    <dbReference type="NCBI Taxonomy" id="2552766"/>
    <lineage>
        <taxon>Bacteria</taxon>
        <taxon>Pseudomonadati</taxon>
        <taxon>Pseudomonadota</taxon>
        <taxon>Alphaproteobacteria</taxon>
        <taxon>Rhodobacterales</taxon>
        <taxon>Paracoccaceae</taxon>
        <taxon>Meridianimarinicoccus</taxon>
    </lineage>
</organism>